<evidence type="ECO:0000313" key="2">
    <source>
        <dbReference type="Proteomes" id="UP000317155"/>
    </source>
</evidence>
<sequence length="276" mass="27848">MNITDLLGGMMQAGMAPSTNRRLKNAMGGQGGGLLESLGGMLGGQGGQGSAGGGLGDLLSGALGGKGAGGLGGMLGDVLGQAGQRTGGKQNLALGGLGALAGALLGGGGRSMRGALGGGVMALLGAMAFKALQGTGQESGKVPLGLTEPQTESDQRALEQQAGLVLQAMINAAKSDGQIDREEIQRIVGKLQEMGADEEALNYVRTEMQAPMRTDHLIAAVGGQPEIAAEIYAASLMAIEVDTPAEKMYLNQLASGLRLDPQITRRIEEMIGLQPV</sequence>
<dbReference type="CDD" id="cd07178">
    <property type="entry name" value="terB_like_YebE"/>
    <property type="match status" value="1"/>
</dbReference>
<comment type="caution">
    <text evidence="1">The sequence shown here is derived from an EMBL/GenBank/DDBJ whole genome shotgun (WGS) entry which is preliminary data.</text>
</comment>
<dbReference type="AlphaFoldDB" id="A0A550J912"/>
<dbReference type="InterPro" id="IPR029024">
    <property type="entry name" value="TerB-like"/>
</dbReference>
<reference evidence="1 2" key="1">
    <citation type="submission" date="2019-07" db="EMBL/GenBank/DDBJ databases">
        <title>Insights of Desulfuromonas acetexigens electromicrobiology.</title>
        <authorList>
            <person name="Katuri K."/>
            <person name="Sapireddy V."/>
            <person name="Shaw D.R."/>
            <person name="Saikaly P."/>
        </authorList>
    </citation>
    <scope>NUCLEOTIDE SEQUENCE [LARGE SCALE GENOMIC DNA]</scope>
    <source>
        <strain evidence="1 2">2873</strain>
    </source>
</reference>
<dbReference type="OrthoDB" id="5459344at2"/>
<gene>
    <name evidence="1" type="ORF">FL622_12520</name>
</gene>
<proteinExistence type="predicted"/>
<dbReference type="Pfam" id="PF04391">
    <property type="entry name" value="DUF533"/>
    <property type="match status" value="1"/>
</dbReference>
<dbReference type="Proteomes" id="UP000317155">
    <property type="component" value="Unassembled WGS sequence"/>
</dbReference>
<protein>
    <submittedName>
        <fullName evidence="1">Tellurite resistance TerB family protein</fullName>
    </submittedName>
</protein>
<dbReference type="InterPro" id="IPR007486">
    <property type="entry name" value="YebE"/>
</dbReference>
<dbReference type="Gene3D" id="1.10.3680.10">
    <property type="entry name" value="TerB-like"/>
    <property type="match status" value="1"/>
</dbReference>
<accession>A0A550J912</accession>
<dbReference type="EMBL" id="VJVV01000009">
    <property type="protein sequence ID" value="TRO79729.1"/>
    <property type="molecule type" value="Genomic_DNA"/>
</dbReference>
<dbReference type="RefSeq" id="WP_092058822.1">
    <property type="nucleotide sequence ID" value="NZ_FOJJ01000041.1"/>
</dbReference>
<name>A0A550J912_9BACT</name>
<keyword evidence="2" id="KW-1185">Reference proteome</keyword>
<dbReference type="SUPFAM" id="SSF158682">
    <property type="entry name" value="TerB-like"/>
    <property type="match status" value="1"/>
</dbReference>
<organism evidence="1 2">
    <name type="scientific">Trichloromonas acetexigens</name>
    <dbReference type="NCBI Taxonomy" id="38815"/>
    <lineage>
        <taxon>Bacteria</taxon>
        <taxon>Pseudomonadati</taxon>
        <taxon>Thermodesulfobacteriota</taxon>
        <taxon>Desulfuromonadia</taxon>
        <taxon>Desulfuromonadales</taxon>
        <taxon>Trichloromonadaceae</taxon>
        <taxon>Trichloromonas</taxon>
    </lineage>
</organism>
<evidence type="ECO:0000313" key="1">
    <source>
        <dbReference type="EMBL" id="TRO79729.1"/>
    </source>
</evidence>